<proteinExistence type="predicted"/>
<keyword evidence="1" id="KW-0812">Transmembrane</keyword>
<dbReference type="RefSeq" id="WP_261595493.1">
    <property type="nucleotide sequence ID" value="NZ_CAMAPC010000038.1"/>
</dbReference>
<protein>
    <submittedName>
        <fullName evidence="2">Uncharacterized protein</fullName>
    </submittedName>
</protein>
<keyword evidence="4" id="KW-1185">Reference proteome</keyword>
<sequence>MDKTPITLKEYSEPVTELQNINGAMVILFATLIPTLHSNVTTNELKVVHWLFLLIFSLQVGGTFYFYKNKMINSFKFVLWRGLLTLSMIIIGQSVAYFLINDQLTTTVSYAMVLPIFILIVFSLCKNSISGDTSYRNALKCGRIKVGEWDCNYKRKYEVTKEINDYSSTTSSKIKKISVYIIGIGAALGSAFSGTSIDVYLLYILELMICGGMAWIFTSSYWLDLIYTFRAGLSKIKEFDGT</sequence>
<feature type="transmembrane region" description="Helical" evidence="1">
    <location>
        <begin position="79"/>
        <end position="100"/>
    </location>
</feature>
<accession>A0A9W4R579</accession>
<dbReference type="EMBL" id="CAMAPD010000051">
    <property type="protein sequence ID" value="CAH9068542.1"/>
    <property type="molecule type" value="Genomic_DNA"/>
</dbReference>
<evidence type="ECO:0000256" key="1">
    <source>
        <dbReference type="SAM" id="Phobius"/>
    </source>
</evidence>
<organism evidence="2 4">
    <name type="scientific">Pseudoalteromonas holothuriae</name>
    <dbReference type="NCBI Taxonomy" id="2963714"/>
    <lineage>
        <taxon>Bacteria</taxon>
        <taxon>Pseudomonadati</taxon>
        <taxon>Pseudomonadota</taxon>
        <taxon>Gammaproteobacteria</taxon>
        <taxon>Alteromonadales</taxon>
        <taxon>Pseudoalteromonadaceae</taxon>
        <taxon>Pseudoalteromonas</taxon>
    </lineage>
</organism>
<dbReference type="AlphaFoldDB" id="A0A9W4R579"/>
<feature type="transmembrane region" description="Helical" evidence="1">
    <location>
        <begin position="21"/>
        <end position="41"/>
    </location>
</feature>
<feature type="transmembrane region" description="Helical" evidence="1">
    <location>
        <begin position="200"/>
        <end position="223"/>
    </location>
</feature>
<dbReference type="EMBL" id="CAMAPC010000038">
    <property type="protein sequence ID" value="CAH9067486.1"/>
    <property type="molecule type" value="Genomic_DNA"/>
</dbReference>
<evidence type="ECO:0000313" key="2">
    <source>
        <dbReference type="EMBL" id="CAH9067486.1"/>
    </source>
</evidence>
<feature type="transmembrane region" description="Helical" evidence="1">
    <location>
        <begin position="47"/>
        <end position="67"/>
    </location>
</feature>
<evidence type="ECO:0000313" key="4">
    <source>
        <dbReference type="Proteomes" id="UP001152467"/>
    </source>
</evidence>
<comment type="caution">
    <text evidence="2">The sequence shown here is derived from an EMBL/GenBank/DDBJ whole genome shotgun (WGS) entry which is preliminary data.</text>
</comment>
<evidence type="ECO:0000313" key="3">
    <source>
        <dbReference type="EMBL" id="CAH9068542.1"/>
    </source>
</evidence>
<keyword evidence="1" id="KW-0472">Membrane</keyword>
<keyword evidence="1" id="KW-1133">Transmembrane helix</keyword>
<dbReference type="Proteomes" id="UP001152467">
    <property type="component" value="Unassembled WGS sequence"/>
</dbReference>
<feature type="transmembrane region" description="Helical" evidence="1">
    <location>
        <begin position="106"/>
        <end position="125"/>
    </location>
</feature>
<evidence type="ECO:0000313" key="5">
    <source>
        <dbReference type="Proteomes" id="UP001152485"/>
    </source>
</evidence>
<reference evidence="2 5" key="1">
    <citation type="submission" date="2022-07" db="EMBL/GenBank/DDBJ databases">
        <authorList>
            <person name="Criscuolo A."/>
        </authorList>
    </citation>
    <scope>NUCLEOTIDE SEQUENCE</scope>
    <source>
        <strain evidence="5">CIP 111951</strain>
        <strain evidence="2">CIP111854</strain>
        <strain evidence="3">CIP111951</strain>
    </source>
</reference>
<feature type="transmembrane region" description="Helical" evidence="1">
    <location>
        <begin position="177"/>
        <end position="194"/>
    </location>
</feature>
<gene>
    <name evidence="2" type="ORF">PSECIP111854_04118</name>
    <name evidence="3" type="ORF">PSECIP111951_04187</name>
</gene>
<dbReference type="Proteomes" id="UP001152485">
    <property type="component" value="Unassembled WGS sequence"/>
</dbReference>
<name>A0A9W4R579_9GAMM</name>